<accession>X0WW34</accession>
<feature type="transmembrane region" description="Helical" evidence="1">
    <location>
        <begin position="12"/>
        <end position="28"/>
    </location>
</feature>
<dbReference type="EMBL" id="BARS01047597">
    <property type="protein sequence ID" value="GAG28643.1"/>
    <property type="molecule type" value="Genomic_DNA"/>
</dbReference>
<sequence length="85" mass="9885">MIDFLNENRGFLQLLGIVFAAGMLWQRMRALEKAVMNGITARQNTQENDIDELKIARAKIETHCASREKWIQGIERDVKRLERQG</sequence>
<evidence type="ECO:0000313" key="2">
    <source>
        <dbReference type="EMBL" id="GAG28643.1"/>
    </source>
</evidence>
<keyword evidence="1" id="KW-1133">Transmembrane helix</keyword>
<organism evidence="2">
    <name type="scientific">marine sediment metagenome</name>
    <dbReference type="NCBI Taxonomy" id="412755"/>
    <lineage>
        <taxon>unclassified sequences</taxon>
        <taxon>metagenomes</taxon>
        <taxon>ecological metagenomes</taxon>
    </lineage>
</organism>
<dbReference type="AlphaFoldDB" id="X0WW34"/>
<keyword evidence="1" id="KW-0812">Transmembrane</keyword>
<protein>
    <submittedName>
        <fullName evidence="2">Uncharacterized protein</fullName>
    </submittedName>
</protein>
<proteinExistence type="predicted"/>
<gene>
    <name evidence="2" type="ORF">S01H1_71477</name>
</gene>
<reference evidence="2" key="1">
    <citation type="journal article" date="2014" name="Front. Microbiol.">
        <title>High frequency of phylogenetically diverse reductive dehalogenase-homologous genes in deep subseafloor sedimentary metagenomes.</title>
        <authorList>
            <person name="Kawai M."/>
            <person name="Futagami T."/>
            <person name="Toyoda A."/>
            <person name="Takaki Y."/>
            <person name="Nishi S."/>
            <person name="Hori S."/>
            <person name="Arai W."/>
            <person name="Tsubouchi T."/>
            <person name="Morono Y."/>
            <person name="Uchiyama I."/>
            <person name="Ito T."/>
            <person name="Fujiyama A."/>
            <person name="Inagaki F."/>
            <person name="Takami H."/>
        </authorList>
    </citation>
    <scope>NUCLEOTIDE SEQUENCE</scope>
    <source>
        <strain evidence="2">Expedition CK06-06</strain>
    </source>
</reference>
<name>X0WW34_9ZZZZ</name>
<keyword evidence="1" id="KW-0472">Membrane</keyword>
<evidence type="ECO:0000256" key="1">
    <source>
        <dbReference type="SAM" id="Phobius"/>
    </source>
</evidence>
<comment type="caution">
    <text evidence="2">The sequence shown here is derived from an EMBL/GenBank/DDBJ whole genome shotgun (WGS) entry which is preliminary data.</text>
</comment>